<dbReference type="GO" id="GO:0016020">
    <property type="term" value="C:membrane"/>
    <property type="evidence" value="ECO:0007669"/>
    <property type="project" value="TreeGrafter"/>
</dbReference>
<dbReference type="GO" id="GO:0005737">
    <property type="term" value="C:cytoplasm"/>
    <property type="evidence" value="ECO:0007669"/>
    <property type="project" value="TreeGrafter"/>
</dbReference>
<dbReference type="PROSITE" id="PS50290">
    <property type="entry name" value="PI3_4_KINASE_3"/>
    <property type="match status" value="1"/>
</dbReference>
<dbReference type="GO" id="GO:0004430">
    <property type="term" value="F:1-phosphatidylinositol 4-kinase activity"/>
    <property type="evidence" value="ECO:0007669"/>
    <property type="project" value="UniProtKB-EC"/>
</dbReference>
<proteinExistence type="predicted"/>
<dbReference type="OrthoDB" id="10264149at2759"/>
<dbReference type="Gene3D" id="1.10.1070.11">
    <property type="entry name" value="Phosphatidylinositol 3-/4-kinase, catalytic domain"/>
    <property type="match status" value="1"/>
</dbReference>
<dbReference type="CDD" id="cd05168">
    <property type="entry name" value="PI4Kc_III_beta"/>
    <property type="match status" value="1"/>
</dbReference>
<keyword evidence="9" id="KW-1185">Reference proteome</keyword>
<dbReference type="Gene3D" id="6.10.140.1260">
    <property type="match status" value="1"/>
</dbReference>
<evidence type="ECO:0000256" key="1">
    <source>
        <dbReference type="ARBA" id="ARBA00001686"/>
    </source>
</evidence>
<feature type="compositionally biased region" description="Basic and acidic residues" evidence="5">
    <location>
        <begin position="706"/>
        <end position="726"/>
    </location>
</feature>
<evidence type="ECO:0000256" key="5">
    <source>
        <dbReference type="SAM" id="MobiDB-lite"/>
    </source>
</evidence>
<reference evidence="8 9" key="1">
    <citation type="submission" date="2019-04" db="EMBL/GenBank/DDBJ databases">
        <title>Comparative genomics and transcriptomics to analyze fruiting body development in filamentous ascomycetes.</title>
        <authorList>
            <consortium name="DOE Joint Genome Institute"/>
            <person name="Lutkenhaus R."/>
            <person name="Traeger S."/>
            <person name="Breuer J."/>
            <person name="Kuo A."/>
            <person name="Lipzen A."/>
            <person name="Pangilinan J."/>
            <person name="Dilworth D."/>
            <person name="Sandor L."/>
            <person name="Poggeler S."/>
            <person name="Barry K."/>
            <person name="Grigoriev I.V."/>
            <person name="Nowrousian M."/>
        </authorList>
    </citation>
    <scope>NUCLEOTIDE SEQUENCE [LARGE SCALE GENOMIC DNA]</scope>
    <source>
        <strain evidence="8 9">CBS 389.68</strain>
    </source>
</reference>
<dbReference type="EMBL" id="ML220159">
    <property type="protein sequence ID" value="TGZ77118.1"/>
    <property type="molecule type" value="Genomic_DNA"/>
</dbReference>
<dbReference type="PROSITE" id="PS00916">
    <property type="entry name" value="PI3_4_KINASE_2"/>
    <property type="match status" value="1"/>
</dbReference>
<dbReference type="InParanoid" id="A0A4S2MR00"/>
<evidence type="ECO:0000256" key="2">
    <source>
        <dbReference type="ARBA" id="ARBA00012169"/>
    </source>
</evidence>
<comment type="catalytic activity">
    <reaction evidence="1">
        <text>a 1,2-diacyl-sn-glycero-3-phospho-(1D-myo-inositol) + ATP = a 1,2-diacyl-sn-glycero-3-phospho-(1D-myo-inositol 4-phosphate) + ADP + H(+)</text>
        <dbReference type="Rhea" id="RHEA:19877"/>
        <dbReference type="ChEBI" id="CHEBI:15378"/>
        <dbReference type="ChEBI" id="CHEBI:30616"/>
        <dbReference type="ChEBI" id="CHEBI:57880"/>
        <dbReference type="ChEBI" id="CHEBI:58178"/>
        <dbReference type="ChEBI" id="CHEBI:456216"/>
        <dbReference type="EC" id="2.7.1.67"/>
    </reaction>
</comment>
<dbReference type="InterPro" id="IPR021601">
    <property type="entry name" value="Phosphatidylino_kinase_fungi"/>
</dbReference>
<keyword evidence="3" id="KW-0808">Transferase</keyword>
<feature type="compositionally biased region" description="Polar residues" evidence="5">
    <location>
        <begin position="549"/>
        <end position="564"/>
    </location>
</feature>
<dbReference type="Pfam" id="PF00454">
    <property type="entry name" value="PI3_PI4_kinase"/>
    <property type="match status" value="1"/>
</dbReference>
<gene>
    <name evidence="8" type="ORF">EX30DRAFT_356466</name>
</gene>
<feature type="domain" description="PI3K/PI4K catalytic" evidence="6">
    <location>
        <begin position="736"/>
        <end position="1015"/>
    </location>
</feature>
<dbReference type="PROSITE" id="PS00915">
    <property type="entry name" value="PI3_4_KINASE_1"/>
    <property type="match status" value="1"/>
</dbReference>
<dbReference type="InterPro" id="IPR016024">
    <property type="entry name" value="ARM-type_fold"/>
</dbReference>
<evidence type="ECO:0000256" key="4">
    <source>
        <dbReference type="ARBA" id="ARBA00022777"/>
    </source>
</evidence>
<evidence type="ECO:0000313" key="8">
    <source>
        <dbReference type="EMBL" id="TGZ77118.1"/>
    </source>
</evidence>
<feature type="compositionally biased region" description="Basic residues" evidence="5">
    <location>
        <begin position="314"/>
        <end position="333"/>
    </location>
</feature>
<keyword evidence="4" id="KW-0418">Kinase</keyword>
<feature type="compositionally biased region" description="Low complexity" evidence="5">
    <location>
        <begin position="672"/>
        <end position="685"/>
    </location>
</feature>
<dbReference type="Proteomes" id="UP000298138">
    <property type="component" value="Unassembled WGS sequence"/>
</dbReference>
<dbReference type="InterPro" id="IPR001263">
    <property type="entry name" value="PI3K_accessory_dom"/>
</dbReference>
<feature type="domain" description="PIK helical" evidence="7">
    <location>
        <begin position="1"/>
        <end position="120"/>
    </location>
</feature>
<dbReference type="InterPro" id="IPR011009">
    <property type="entry name" value="Kinase-like_dom_sf"/>
</dbReference>
<dbReference type="FunFam" id="1.10.1070.11:FF:000016">
    <property type="entry name" value="PIK1p Phosphatidylinositol 4-kinase"/>
    <property type="match status" value="1"/>
</dbReference>
<evidence type="ECO:0000259" key="7">
    <source>
        <dbReference type="PROSITE" id="PS51545"/>
    </source>
</evidence>
<dbReference type="FunCoup" id="A0A4S2MR00">
    <property type="interactions" value="850"/>
</dbReference>
<feature type="region of interest" description="Disordered" evidence="5">
    <location>
        <begin position="672"/>
        <end position="732"/>
    </location>
</feature>
<dbReference type="PANTHER" id="PTHR10048">
    <property type="entry name" value="PHOSPHATIDYLINOSITOL KINASE"/>
    <property type="match status" value="1"/>
</dbReference>
<feature type="compositionally biased region" description="Gly residues" evidence="5">
    <location>
        <begin position="244"/>
        <end position="253"/>
    </location>
</feature>
<dbReference type="AlphaFoldDB" id="A0A4S2MR00"/>
<dbReference type="STRING" id="341454.A0A4S2MR00"/>
<evidence type="ECO:0000313" key="9">
    <source>
        <dbReference type="Proteomes" id="UP000298138"/>
    </source>
</evidence>
<evidence type="ECO:0000256" key="3">
    <source>
        <dbReference type="ARBA" id="ARBA00022679"/>
    </source>
</evidence>
<dbReference type="InterPro" id="IPR018936">
    <property type="entry name" value="PI3/4_kinase_CS"/>
</dbReference>
<dbReference type="GO" id="GO:0046854">
    <property type="term" value="P:phosphatidylinositol phosphate biosynthetic process"/>
    <property type="evidence" value="ECO:0007669"/>
    <property type="project" value="InterPro"/>
</dbReference>
<evidence type="ECO:0000259" key="6">
    <source>
        <dbReference type="PROSITE" id="PS50290"/>
    </source>
</evidence>
<dbReference type="SUPFAM" id="SSF48371">
    <property type="entry name" value="ARM repeat"/>
    <property type="match status" value="1"/>
</dbReference>
<dbReference type="PROSITE" id="PS51545">
    <property type="entry name" value="PIK_HELICAL"/>
    <property type="match status" value="1"/>
</dbReference>
<feature type="compositionally biased region" description="Low complexity" evidence="5">
    <location>
        <begin position="268"/>
        <end position="277"/>
    </location>
</feature>
<dbReference type="InterPro" id="IPR015433">
    <property type="entry name" value="PI3/4_kinase"/>
</dbReference>
<feature type="region of interest" description="Disordered" evidence="5">
    <location>
        <begin position="174"/>
        <end position="348"/>
    </location>
</feature>
<organism evidence="8 9">
    <name type="scientific">Ascodesmis nigricans</name>
    <dbReference type="NCBI Taxonomy" id="341454"/>
    <lineage>
        <taxon>Eukaryota</taxon>
        <taxon>Fungi</taxon>
        <taxon>Dikarya</taxon>
        <taxon>Ascomycota</taxon>
        <taxon>Pezizomycotina</taxon>
        <taxon>Pezizomycetes</taxon>
        <taxon>Pezizales</taxon>
        <taxon>Ascodesmidaceae</taxon>
        <taxon>Ascodesmis</taxon>
    </lineage>
</organism>
<dbReference type="EC" id="2.7.1.67" evidence="2"/>
<dbReference type="Pfam" id="PF11522">
    <property type="entry name" value="Pik1"/>
    <property type="match status" value="1"/>
</dbReference>
<accession>A0A4S2MR00</accession>
<dbReference type="GO" id="GO:0048015">
    <property type="term" value="P:phosphatidylinositol-mediated signaling"/>
    <property type="evidence" value="ECO:0007669"/>
    <property type="project" value="TreeGrafter"/>
</dbReference>
<dbReference type="PANTHER" id="PTHR10048:SF22">
    <property type="entry name" value="PHOSPHATIDYLINOSITOL 4-KINASE BETA"/>
    <property type="match status" value="1"/>
</dbReference>
<dbReference type="InterPro" id="IPR036940">
    <property type="entry name" value="PI3/4_kinase_cat_sf"/>
</dbReference>
<feature type="compositionally biased region" description="Polar residues" evidence="5">
    <location>
        <begin position="686"/>
        <end position="702"/>
    </location>
</feature>
<name>A0A4S2MR00_9PEZI</name>
<dbReference type="SUPFAM" id="SSF56112">
    <property type="entry name" value="Protein kinase-like (PK-like)"/>
    <property type="match status" value="1"/>
</dbReference>
<protein>
    <recommendedName>
        <fullName evidence="2">1-phosphatidylinositol 4-kinase</fullName>
        <ecNumber evidence="2">2.7.1.67</ecNumber>
    </recommendedName>
</protein>
<dbReference type="InterPro" id="IPR049160">
    <property type="entry name" value="PI4KB-PIK1_PIK"/>
</dbReference>
<feature type="compositionally biased region" description="Low complexity" evidence="5">
    <location>
        <begin position="225"/>
        <end position="235"/>
    </location>
</feature>
<feature type="compositionally biased region" description="Polar residues" evidence="5">
    <location>
        <begin position="530"/>
        <end position="542"/>
    </location>
</feature>
<dbReference type="InterPro" id="IPR057754">
    <property type="entry name" value="PI4-kinase_beta/PIK1_cat"/>
</dbReference>
<feature type="region of interest" description="Disordered" evidence="5">
    <location>
        <begin position="493"/>
        <end position="597"/>
    </location>
</feature>
<dbReference type="InterPro" id="IPR000403">
    <property type="entry name" value="PI3/4_kinase_cat_dom"/>
</dbReference>
<feature type="compositionally biased region" description="Low complexity" evidence="5">
    <location>
        <begin position="565"/>
        <end position="586"/>
    </location>
</feature>
<sequence>MSQLLYRFINSEHFSDDPFFSVAYLARYADHIGIHHFLCQKLREFSYPEIEFFLPQLCHLLVSIEETESVALEEFIFELCEKSAHGALLTFWLFQTHLHDLRGNSQTNAFKVCRRIYNRVQHIVFGGGESCKRERLKENVLPVTVLASLLAGSIAMPLLPRFFGPLAIAQARKPSQTGIEPPPRIVRSKTVGAGQTRSKRERPERTLSAEAVAAAAAGGGGGGKSTPTGSAPGTPRTKSPERGSTGGEEGAGSGTSSPSTAKKKSTVRRSFSMSRRSSYQEVLMAPEVPAQSPSLPDLRLPAGARLTNGDSSHGHHNYHHQHHNNHHHHRRPAAKKEKPTSPAQLSKAKRIHTLRSNYFRNETQFLSALEDISNRLVQVPKPARLSALRAELALLNNDLPTEVDIPMICPASIDFGGRTSHHRVVRINPAEATVLNSAERVPYLIMVEILRDDFDFDPNSGENEALLTKILAEDAVGSYRRIFDLSEAAGESYRHTNPAPEVPDSVFEPSQGDIGTSPIMDESLEFPDPNSMTSRSPVTTSHPHLPRLSSGNTTLSMSSIPTPRSSELSYSRSGSPASRRSAGAQSIHHHNHHHRNDGADLSALATHMRTAAHMLAQLEASSSKRPKSEVAAIKARIIASMQNLEEQSFLMEDTAPPPTFDVIMANATAANTSISSSGNQSGSSTPGEINQGSSAPQPNNTAAGEARMENDRMTSGVERKADRDDPSAATFGEEWTAKRERIRKTSPYGYCANWDLLSVIVKTGADLRQEAFACQLISIIGKIWERAGVEVWVKRMRILVTGDSSGLVETITNGTSLHSLKRSLTMAAAAKSASTSPNAKPATKIASLKDHFVKTFGPPSSPSYLAAVDAFTRSCAGYSIISYILQLKDRHNGNLLIDNQGHIIHIDFGFMLSNVPGGVTFESAPFKLTPEFLELLDLPLYRELCKKAFLALRKSADNLVMLVELMGRGSKMPCFGSGVQYVVRELRARFVGGLSEAEAELYVDGLIQKSAGSYFTKMYDQFQYLSQGIY</sequence>
<dbReference type="SMART" id="SM00146">
    <property type="entry name" value="PI3Kc"/>
    <property type="match status" value="1"/>
</dbReference>
<dbReference type="Gene3D" id="3.30.1010.10">
    <property type="entry name" value="Phosphatidylinositol 3-kinase Catalytic Subunit, Chain A, domain 4"/>
    <property type="match status" value="1"/>
</dbReference>
<dbReference type="Pfam" id="PF21245">
    <property type="entry name" value="PI4KB-PIK1_PIK"/>
    <property type="match status" value="1"/>
</dbReference>